<evidence type="ECO:0000313" key="2">
    <source>
        <dbReference type="Proteomes" id="UP001188597"/>
    </source>
</evidence>
<keyword evidence="2" id="KW-1185">Reference proteome</keyword>
<protein>
    <submittedName>
        <fullName evidence="1">Uncharacterized protein</fullName>
    </submittedName>
</protein>
<dbReference type="EMBL" id="JAVXUP010000893">
    <property type="protein sequence ID" value="KAK3019187.1"/>
    <property type="molecule type" value="Genomic_DNA"/>
</dbReference>
<reference evidence="1" key="1">
    <citation type="submission" date="2022-12" db="EMBL/GenBank/DDBJ databases">
        <title>Draft genome assemblies for two species of Escallonia (Escalloniales).</title>
        <authorList>
            <person name="Chanderbali A."/>
            <person name="Dervinis C."/>
            <person name="Anghel I."/>
            <person name="Soltis D."/>
            <person name="Soltis P."/>
            <person name="Zapata F."/>
        </authorList>
    </citation>
    <scope>NUCLEOTIDE SEQUENCE</scope>
    <source>
        <strain evidence="1">UCBG64.0493</strain>
        <tissue evidence="1">Leaf</tissue>
    </source>
</reference>
<accession>A0AA89AYH1</accession>
<proteinExistence type="predicted"/>
<gene>
    <name evidence="1" type="ORF">RJ639_002959</name>
</gene>
<dbReference type="AlphaFoldDB" id="A0AA89AYH1"/>
<evidence type="ECO:0000313" key="1">
    <source>
        <dbReference type="EMBL" id="KAK3019187.1"/>
    </source>
</evidence>
<name>A0AA89AYH1_9ASTE</name>
<organism evidence="1 2">
    <name type="scientific">Escallonia herrerae</name>
    <dbReference type="NCBI Taxonomy" id="1293975"/>
    <lineage>
        <taxon>Eukaryota</taxon>
        <taxon>Viridiplantae</taxon>
        <taxon>Streptophyta</taxon>
        <taxon>Embryophyta</taxon>
        <taxon>Tracheophyta</taxon>
        <taxon>Spermatophyta</taxon>
        <taxon>Magnoliopsida</taxon>
        <taxon>eudicotyledons</taxon>
        <taxon>Gunneridae</taxon>
        <taxon>Pentapetalae</taxon>
        <taxon>asterids</taxon>
        <taxon>campanulids</taxon>
        <taxon>Escalloniales</taxon>
        <taxon>Escalloniaceae</taxon>
        <taxon>Escallonia</taxon>
    </lineage>
</organism>
<dbReference type="Proteomes" id="UP001188597">
    <property type="component" value="Unassembled WGS sequence"/>
</dbReference>
<sequence length="38" mass="4253">MDHIVERSPNGLRGFRVQAPLVVVDVNANRHRDARLGS</sequence>
<comment type="caution">
    <text evidence="1">The sequence shown here is derived from an EMBL/GenBank/DDBJ whole genome shotgun (WGS) entry which is preliminary data.</text>
</comment>